<dbReference type="AlphaFoldDB" id="A0ABD0YD53"/>
<gene>
    <name evidence="2" type="ORF">AAG570_005683</name>
</gene>
<organism evidence="2 3">
    <name type="scientific">Ranatra chinensis</name>
    <dbReference type="NCBI Taxonomy" id="642074"/>
    <lineage>
        <taxon>Eukaryota</taxon>
        <taxon>Metazoa</taxon>
        <taxon>Ecdysozoa</taxon>
        <taxon>Arthropoda</taxon>
        <taxon>Hexapoda</taxon>
        <taxon>Insecta</taxon>
        <taxon>Pterygota</taxon>
        <taxon>Neoptera</taxon>
        <taxon>Paraneoptera</taxon>
        <taxon>Hemiptera</taxon>
        <taxon>Heteroptera</taxon>
        <taxon>Panheteroptera</taxon>
        <taxon>Nepomorpha</taxon>
        <taxon>Nepidae</taxon>
        <taxon>Ranatrinae</taxon>
        <taxon>Ranatra</taxon>
    </lineage>
</organism>
<evidence type="ECO:0000256" key="1">
    <source>
        <dbReference type="SAM" id="MobiDB-lite"/>
    </source>
</evidence>
<evidence type="ECO:0000313" key="3">
    <source>
        <dbReference type="Proteomes" id="UP001558652"/>
    </source>
</evidence>
<dbReference type="EMBL" id="JBFDAA010000018">
    <property type="protein sequence ID" value="KAL1116188.1"/>
    <property type="molecule type" value="Genomic_DNA"/>
</dbReference>
<dbReference type="Proteomes" id="UP001558652">
    <property type="component" value="Unassembled WGS sequence"/>
</dbReference>
<sequence length="377" mass="40251">MGPQKLSCLLNAAQPLERPAAADPTQELEEAVRGGQDGVPDFGLQAPLQDGRLQTGNLEGNGPGRSRRTVGGGVPEEWGHRSAWGLPGRLSVSHRPAGQFARSTTPLRADMPFSATTTSDAGFTRPAMPKIFLIKNRLLQQQLKLLENQKSREELSPPGSPLAEPQPLSLIVKGNQVHREYYMSGCPTDSLCVLTSPTTVPPEVVPMWGGHPSVPGLTDIGHSGDIRPAGLRCCATPKNMALDTLLNALREEGSFFPRCSAGGLSSTTFSRGGSLFHQVLPPHPSAKCPTLRQSDDASWRVRTRARYATPIPQQLSVCPGAVVCRVHQEYVEACRPSPGIPGTAAKPPGTCPESFATARDPLFPPQPGPHCPACRTP</sequence>
<name>A0ABD0YD53_9HEMI</name>
<protein>
    <submittedName>
        <fullName evidence="2">Uncharacterized protein</fullName>
    </submittedName>
</protein>
<evidence type="ECO:0000313" key="2">
    <source>
        <dbReference type="EMBL" id="KAL1116188.1"/>
    </source>
</evidence>
<feature type="region of interest" description="Disordered" evidence="1">
    <location>
        <begin position="339"/>
        <end position="377"/>
    </location>
</feature>
<proteinExistence type="predicted"/>
<feature type="region of interest" description="Disordered" evidence="1">
    <location>
        <begin position="53"/>
        <end position="81"/>
    </location>
</feature>
<feature type="region of interest" description="Disordered" evidence="1">
    <location>
        <begin position="16"/>
        <end position="40"/>
    </location>
</feature>
<keyword evidence="3" id="KW-1185">Reference proteome</keyword>
<reference evidence="2 3" key="1">
    <citation type="submission" date="2024-07" db="EMBL/GenBank/DDBJ databases">
        <title>Chromosome-level genome assembly of the water stick insect Ranatra chinensis (Heteroptera: Nepidae).</title>
        <authorList>
            <person name="Liu X."/>
        </authorList>
    </citation>
    <scope>NUCLEOTIDE SEQUENCE [LARGE SCALE GENOMIC DNA]</scope>
    <source>
        <strain evidence="2">Cailab_2021Rc</strain>
        <tissue evidence="2">Muscle</tissue>
    </source>
</reference>
<accession>A0ABD0YD53</accession>
<comment type="caution">
    <text evidence="2">The sequence shown here is derived from an EMBL/GenBank/DDBJ whole genome shotgun (WGS) entry which is preliminary data.</text>
</comment>